<evidence type="ECO:0000256" key="1">
    <source>
        <dbReference type="SAM" id="Phobius"/>
    </source>
</evidence>
<accession>A0A1G7GU29</accession>
<dbReference type="RefSeq" id="WP_089960724.1">
    <property type="nucleotide sequence ID" value="NZ_FNAV01000009.1"/>
</dbReference>
<proteinExistence type="predicted"/>
<feature type="transmembrane region" description="Helical" evidence="1">
    <location>
        <begin position="221"/>
        <end position="242"/>
    </location>
</feature>
<dbReference type="PANTHER" id="PTHR20992">
    <property type="entry name" value="AT15442P-RELATED"/>
    <property type="match status" value="1"/>
</dbReference>
<feature type="transmembrane region" description="Helical" evidence="1">
    <location>
        <begin position="148"/>
        <end position="171"/>
    </location>
</feature>
<keyword evidence="1" id="KW-0472">Membrane</keyword>
<evidence type="ECO:0000313" key="3">
    <source>
        <dbReference type="Proteomes" id="UP000198994"/>
    </source>
</evidence>
<organism evidence="2 3">
    <name type="scientific">Salipiger thiooxidans</name>
    <dbReference type="NCBI Taxonomy" id="282683"/>
    <lineage>
        <taxon>Bacteria</taxon>
        <taxon>Pseudomonadati</taxon>
        <taxon>Pseudomonadota</taxon>
        <taxon>Alphaproteobacteria</taxon>
        <taxon>Rhodobacterales</taxon>
        <taxon>Roseobacteraceae</taxon>
        <taxon>Salipiger</taxon>
    </lineage>
</organism>
<gene>
    <name evidence="2" type="ORF">SAMN04488105_109209</name>
</gene>
<keyword evidence="1" id="KW-1133">Transmembrane helix</keyword>
<feature type="transmembrane region" description="Helical" evidence="1">
    <location>
        <begin position="78"/>
        <end position="102"/>
    </location>
</feature>
<dbReference type="AlphaFoldDB" id="A0A1G7GU29"/>
<feature type="transmembrane region" description="Helical" evidence="1">
    <location>
        <begin position="183"/>
        <end position="209"/>
    </location>
</feature>
<dbReference type="PANTHER" id="PTHR20992:SF9">
    <property type="entry name" value="AT15442P-RELATED"/>
    <property type="match status" value="1"/>
</dbReference>
<dbReference type="Proteomes" id="UP000198994">
    <property type="component" value="Unassembled WGS sequence"/>
</dbReference>
<evidence type="ECO:0000313" key="2">
    <source>
        <dbReference type="EMBL" id="SDE91604.1"/>
    </source>
</evidence>
<keyword evidence="1" id="KW-0812">Transmembrane</keyword>
<feature type="transmembrane region" description="Helical" evidence="1">
    <location>
        <begin position="49"/>
        <end position="71"/>
    </location>
</feature>
<dbReference type="EMBL" id="FNAV01000009">
    <property type="protein sequence ID" value="SDE91604.1"/>
    <property type="molecule type" value="Genomic_DNA"/>
</dbReference>
<dbReference type="STRING" id="282683.SAMN04488105_109209"/>
<feature type="transmembrane region" description="Helical" evidence="1">
    <location>
        <begin position="23"/>
        <end position="43"/>
    </location>
</feature>
<keyword evidence="3" id="KW-1185">Reference proteome</keyword>
<reference evidence="3" key="1">
    <citation type="submission" date="2016-10" db="EMBL/GenBank/DDBJ databases">
        <authorList>
            <person name="Varghese N."/>
            <person name="Submissions S."/>
        </authorList>
    </citation>
    <scope>NUCLEOTIDE SEQUENCE [LARGE SCALE GENOMIC DNA]</scope>
    <source>
        <strain evidence="3">DSM 10146</strain>
    </source>
</reference>
<dbReference type="OrthoDB" id="9790659at2"/>
<name>A0A1G7GU29_9RHOB</name>
<dbReference type="InterPro" id="IPR005240">
    <property type="entry name" value="DUF389"/>
</dbReference>
<dbReference type="Pfam" id="PF04087">
    <property type="entry name" value="DUF389"/>
    <property type="match status" value="1"/>
</dbReference>
<protein>
    <submittedName>
        <fullName evidence="2">Uncharacterized hydrophobic domain-containing protein</fullName>
    </submittedName>
</protein>
<sequence>MTVRNFSTTKGIIRFEGSDRMIYWRRFAMLLGLAVVIATMGLIRDSGAVIIAAMLVAPLMTPILGTAAAIVTGDISRAVALLVVVWIAALASIGVAWLIVFMTDFPRGVLLPNEVLSRTDPGAEDLVIALAAGLAGAYVQVQKSELSLLPGAAIGVALVPPLATVGILLYFQEFDGAYEAMLLFATNFGAIILSACAVYIATGAGRLLLRSEKRRMRFSMGLAVAVLFLVAIFAQLSTTTYYRYAETRAESALANRIREWAQDVPVEIVRIDVRARERTAEVWAIVDLPVDAALRVASAAEQLPAKLTVTPFRLVARDILGQDYKVTVRYQPRYAWQVDLATDDVAPAPYVDSDHLN</sequence>